<gene>
    <name evidence="13" type="ORF">VHEMI03271</name>
</gene>
<evidence type="ECO:0000256" key="9">
    <source>
        <dbReference type="ARBA" id="ARBA00023295"/>
    </source>
</evidence>
<evidence type="ECO:0000256" key="11">
    <source>
        <dbReference type="SAM" id="Phobius"/>
    </source>
</evidence>
<dbReference type="STRING" id="1531966.A0A0A1TAD6"/>
<dbReference type="PANTHER" id="PTHR12145">
    <property type="entry name" value="MANNAN ENDO-1,6-ALPHA-MANNOSIDASE DCW1"/>
    <property type="match status" value="1"/>
</dbReference>
<dbReference type="Pfam" id="PF03663">
    <property type="entry name" value="Glyco_hydro_76"/>
    <property type="match status" value="1"/>
</dbReference>
<dbReference type="Proteomes" id="UP000039046">
    <property type="component" value="Unassembled WGS sequence"/>
</dbReference>
<evidence type="ECO:0000256" key="5">
    <source>
        <dbReference type="ARBA" id="ARBA00022729"/>
    </source>
</evidence>
<dbReference type="PIRSF" id="PIRSF016302">
    <property type="entry name" value="Man_a_manosd"/>
    <property type="match status" value="1"/>
</dbReference>
<evidence type="ECO:0000256" key="6">
    <source>
        <dbReference type="ARBA" id="ARBA00022801"/>
    </source>
</evidence>
<dbReference type="OrthoDB" id="4187847at2759"/>
<keyword evidence="7 11" id="KW-0472">Membrane</keyword>
<keyword evidence="11" id="KW-1133">Transmembrane helix</keyword>
<keyword evidence="5 12" id="KW-0732">Signal</keyword>
<feature type="signal peptide" evidence="12">
    <location>
        <begin position="1"/>
        <end position="21"/>
    </location>
</feature>
<dbReference type="InterPro" id="IPR014480">
    <property type="entry name" value="Mannan-1_6-alpha_mannosidase"/>
</dbReference>
<evidence type="ECO:0000256" key="4">
    <source>
        <dbReference type="ARBA" id="ARBA00012350"/>
    </source>
</evidence>
<dbReference type="Gene3D" id="1.50.10.20">
    <property type="match status" value="1"/>
</dbReference>
<dbReference type="InterPro" id="IPR008928">
    <property type="entry name" value="6-hairpin_glycosidase_sf"/>
</dbReference>
<evidence type="ECO:0000256" key="2">
    <source>
        <dbReference type="ARBA" id="ARBA00004308"/>
    </source>
</evidence>
<dbReference type="PANTHER" id="PTHR12145:SF36">
    <property type="entry name" value="MANNAN ENDO-1,6-ALPHA-MANNOSIDASE DCW1"/>
    <property type="match status" value="1"/>
</dbReference>
<evidence type="ECO:0000256" key="3">
    <source>
        <dbReference type="ARBA" id="ARBA00009699"/>
    </source>
</evidence>
<organism evidence="13 14">
    <name type="scientific">[Torrubiella] hemipterigena</name>
    <dbReference type="NCBI Taxonomy" id="1531966"/>
    <lineage>
        <taxon>Eukaryota</taxon>
        <taxon>Fungi</taxon>
        <taxon>Dikarya</taxon>
        <taxon>Ascomycota</taxon>
        <taxon>Pezizomycotina</taxon>
        <taxon>Sordariomycetes</taxon>
        <taxon>Hypocreomycetidae</taxon>
        <taxon>Hypocreales</taxon>
        <taxon>Clavicipitaceae</taxon>
        <taxon>Clavicipitaceae incertae sedis</taxon>
        <taxon>'Torrubiella' clade</taxon>
    </lineage>
</organism>
<dbReference type="EC" id="3.2.1.101" evidence="4 10"/>
<accession>A0A0A1TAD6</accession>
<dbReference type="AlphaFoldDB" id="A0A0A1TAD6"/>
<comment type="subcellular location">
    <subcellularLocation>
        <location evidence="2">Endomembrane system</location>
    </subcellularLocation>
</comment>
<feature type="chain" id="PRO_5001979091" description="Mannan endo-1,6-alpha-mannosidase" evidence="12">
    <location>
        <begin position="22"/>
        <end position="466"/>
    </location>
</feature>
<dbReference type="InterPro" id="IPR005198">
    <property type="entry name" value="Glyco_hydro_76"/>
</dbReference>
<dbReference type="GO" id="GO:0009272">
    <property type="term" value="P:fungal-type cell wall biogenesis"/>
    <property type="evidence" value="ECO:0007669"/>
    <property type="project" value="TreeGrafter"/>
</dbReference>
<proteinExistence type="inferred from homology"/>
<evidence type="ECO:0000256" key="7">
    <source>
        <dbReference type="ARBA" id="ARBA00023136"/>
    </source>
</evidence>
<dbReference type="GO" id="GO:0008496">
    <property type="term" value="F:mannan endo-1,6-alpha-mannosidase activity"/>
    <property type="evidence" value="ECO:0007669"/>
    <property type="project" value="UniProtKB-UniRule"/>
</dbReference>
<sequence>MVQLSMRLGAAATLLFATSNAAVYKIDTTENIKNSARTLAYDLMLYYKGNQTGEIPGILPGPPSENKGDYYWWEGGAMMGTYIDYWHLTGDTSYNQVVMQGMLHQVGEHNNYMPENHTRSLGNDDQAFWGMSAMLAAEYKFPNPPKDKPQWLALAQAVWNTQADPSRHDAECGGGLRWQIPPFNAGYDYKNTVANGCFFNMGARLARYTGNATYAKHAAETWDWLWDKQYIDHKSWLVYDGATVQTKCKEINKATYSYNAGLLLQGLAFMYDFTKEEKWKTRLNTLLDATMKNFFPDGVAYEVPCEYTTGACTADMLTFKGYMHRWLAQVTQLVPETKAKILPTLRKSTEAAVKQCTGGGSKRQCGFYWTSGQFKDPAVDKTSGAGEVMNVLSAVSTLLTEQVSGPVTKEDGGISEGDVNAGYAGHDNEYRNKRAITTADRAGAGIITGILILMCTATFVWMSFFD</sequence>
<dbReference type="SUPFAM" id="SSF48208">
    <property type="entry name" value="Six-hairpin glycosidases"/>
    <property type="match status" value="1"/>
</dbReference>
<dbReference type="HOGENOM" id="CLU_025694_1_2_1"/>
<evidence type="ECO:0000313" key="13">
    <source>
        <dbReference type="EMBL" id="CEJ83825.1"/>
    </source>
</evidence>
<dbReference type="GO" id="GO:0012505">
    <property type="term" value="C:endomembrane system"/>
    <property type="evidence" value="ECO:0007669"/>
    <property type="project" value="UniProtKB-SubCell"/>
</dbReference>
<keyword evidence="6 10" id="KW-0378">Hydrolase</keyword>
<dbReference type="EMBL" id="CDHN01000002">
    <property type="protein sequence ID" value="CEJ83825.1"/>
    <property type="molecule type" value="Genomic_DNA"/>
</dbReference>
<evidence type="ECO:0000256" key="1">
    <source>
        <dbReference type="ARBA" id="ARBA00001452"/>
    </source>
</evidence>
<feature type="transmembrane region" description="Helical" evidence="11">
    <location>
        <begin position="442"/>
        <end position="464"/>
    </location>
</feature>
<keyword evidence="9 10" id="KW-0326">Glycosidase</keyword>
<dbReference type="FunFam" id="1.50.10.20:FF:000006">
    <property type="entry name" value="Mannan endo-1,6-alpha-mannosidase"/>
    <property type="match status" value="1"/>
</dbReference>
<evidence type="ECO:0000313" key="14">
    <source>
        <dbReference type="Proteomes" id="UP000039046"/>
    </source>
</evidence>
<evidence type="ECO:0000256" key="10">
    <source>
        <dbReference type="PIRNR" id="PIRNR016302"/>
    </source>
</evidence>
<evidence type="ECO:0000256" key="12">
    <source>
        <dbReference type="SAM" id="SignalP"/>
    </source>
</evidence>
<dbReference type="GO" id="GO:0016052">
    <property type="term" value="P:carbohydrate catabolic process"/>
    <property type="evidence" value="ECO:0007669"/>
    <property type="project" value="InterPro"/>
</dbReference>
<evidence type="ECO:0000256" key="8">
    <source>
        <dbReference type="ARBA" id="ARBA00023180"/>
    </source>
</evidence>
<comment type="catalytic activity">
    <reaction evidence="1 10">
        <text>Random hydrolysis of (1-&gt;6)-alpha-D-mannosidic linkages in unbranched (1-&gt;6)-mannans.</text>
        <dbReference type="EC" id="3.2.1.101"/>
    </reaction>
</comment>
<reference evidence="13 14" key="1">
    <citation type="journal article" date="2015" name="Genome Announc.">
        <title>Draft Genome Sequence and Gene Annotation of the Entomopathogenic Fungus Verticillium hemipterigenum.</title>
        <authorList>
            <person name="Horn F."/>
            <person name="Habel A."/>
            <person name="Scharf D.H."/>
            <person name="Dworschak J."/>
            <person name="Brakhage A.A."/>
            <person name="Guthke R."/>
            <person name="Hertweck C."/>
            <person name="Linde J."/>
        </authorList>
    </citation>
    <scope>NUCLEOTIDE SEQUENCE [LARGE SCALE GENOMIC DNA]</scope>
</reference>
<keyword evidence="14" id="KW-1185">Reference proteome</keyword>
<keyword evidence="11" id="KW-0812">Transmembrane</keyword>
<name>A0A0A1TAD6_9HYPO</name>
<keyword evidence="8" id="KW-0325">Glycoprotein</keyword>
<comment type="similarity">
    <text evidence="3 10">Belongs to the glycosyl hydrolase 76 family.</text>
</comment>
<protein>
    <recommendedName>
        <fullName evidence="4 10">Mannan endo-1,6-alpha-mannosidase</fullName>
        <ecNumber evidence="4 10">3.2.1.101</ecNumber>
    </recommendedName>
</protein>